<dbReference type="AlphaFoldDB" id="A0A2T4ULY2"/>
<feature type="compositionally biased region" description="Basic and acidic residues" evidence="1">
    <location>
        <begin position="119"/>
        <end position="146"/>
    </location>
</feature>
<gene>
    <name evidence="2" type="ORF">C7Y72_11540</name>
</gene>
<evidence type="ECO:0000313" key="3">
    <source>
        <dbReference type="Proteomes" id="UP000240739"/>
    </source>
</evidence>
<organism evidence="2 3">
    <name type="scientific">Paraconexibacter algicola</name>
    <dbReference type="NCBI Taxonomy" id="2133960"/>
    <lineage>
        <taxon>Bacteria</taxon>
        <taxon>Bacillati</taxon>
        <taxon>Actinomycetota</taxon>
        <taxon>Thermoleophilia</taxon>
        <taxon>Solirubrobacterales</taxon>
        <taxon>Paraconexibacteraceae</taxon>
        <taxon>Paraconexibacter</taxon>
    </lineage>
</organism>
<comment type="caution">
    <text evidence="2">The sequence shown here is derived from an EMBL/GenBank/DDBJ whole genome shotgun (WGS) entry which is preliminary data.</text>
</comment>
<feature type="compositionally biased region" description="Basic residues" evidence="1">
    <location>
        <begin position="58"/>
        <end position="109"/>
    </location>
</feature>
<evidence type="ECO:0000256" key="1">
    <source>
        <dbReference type="SAM" id="MobiDB-lite"/>
    </source>
</evidence>
<dbReference type="EMBL" id="PYYB01000001">
    <property type="protein sequence ID" value="PTL60225.1"/>
    <property type="molecule type" value="Genomic_DNA"/>
</dbReference>
<reference evidence="2 3" key="1">
    <citation type="submission" date="2018-03" db="EMBL/GenBank/DDBJ databases">
        <title>Aquarubrobacter algicola gen. nov., sp. nov., a novel actinobacterium isolated from shallow eutrophic lake during the end of cyanobacterial harmful algal blooms.</title>
        <authorList>
            <person name="Chun S.J."/>
        </authorList>
    </citation>
    <scope>NUCLEOTIDE SEQUENCE [LARGE SCALE GENOMIC DNA]</scope>
    <source>
        <strain evidence="2 3">Seoho-28</strain>
    </source>
</reference>
<proteinExistence type="predicted"/>
<keyword evidence="3" id="KW-1185">Reference proteome</keyword>
<dbReference type="Proteomes" id="UP000240739">
    <property type="component" value="Unassembled WGS sequence"/>
</dbReference>
<evidence type="ECO:0000313" key="2">
    <source>
        <dbReference type="EMBL" id="PTL60225.1"/>
    </source>
</evidence>
<protein>
    <submittedName>
        <fullName evidence="2">Uncharacterized protein</fullName>
    </submittedName>
</protein>
<name>A0A2T4ULY2_9ACTN</name>
<sequence>MRAPVGRRRGELDGEERGDGDARRLEARADPEVRRGAGGLVVPGALLLPGRGTDLGGRRARGTGRPGARRAGRSRRGGRGRRRRRGGRRGRDRRRGRPGAGARRSRRARPVAVVPAGPEADRRTADQDEDRVMSHERPADTRDAGHRPPTTTITMSTHAHLIHYDADRRRLWIAGQRCHHGATGALLTAAATVGLLAARLRPTGLLALAATGCVLMADDWHDRPIWFERGWQNQP</sequence>
<feature type="compositionally biased region" description="Basic and acidic residues" evidence="1">
    <location>
        <begin position="8"/>
        <end position="35"/>
    </location>
</feature>
<feature type="region of interest" description="Disordered" evidence="1">
    <location>
        <begin position="1"/>
        <end position="152"/>
    </location>
</feature>
<accession>A0A2T4ULY2</accession>
<feature type="compositionally biased region" description="Low complexity" evidence="1">
    <location>
        <begin position="42"/>
        <end position="52"/>
    </location>
</feature>